<dbReference type="Proteomes" id="UP000231139">
    <property type="component" value="Unassembled WGS sequence"/>
</dbReference>
<dbReference type="SUPFAM" id="SSF52833">
    <property type="entry name" value="Thioredoxin-like"/>
    <property type="match status" value="1"/>
</dbReference>
<proteinExistence type="predicted"/>
<evidence type="ECO:0000313" key="1">
    <source>
        <dbReference type="EMBL" id="PIR02116.1"/>
    </source>
</evidence>
<accession>A0A2H0N1Z2</accession>
<evidence type="ECO:0008006" key="3">
    <source>
        <dbReference type="Google" id="ProtNLM"/>
    </source>
</evidence>
<comment type="caution">
    <text evidence="1">The sequence shown here is derived from an EMBL/GenBank/DDBJ whole genome shotgun (WGS) entry which is preliminary data.</text>
</comment>
<dbReference type="AlphaFoldDB" id="A0A2H0N1Z2"/>
<reference evidence="1 2" key="1">
    <citation type="submission" date="2017-09" db="EMBL/GenBank/DDBJ databases">
        <title>Depth-based differentiation of microbial function through sediment-hosted aquifers and enrichment of novel symbionts in the deep terrestrial subsurface.</title>
        <authorList>
            <person name="Probst A.J."/>
            <person name="Ladd B."/>
            <person name="Jarett J.K."/>
            <person name="Geller-Mcgrath D.E."/>
            <person name="Sieber C.M."/>
            <person name="Emerson J.B."/>
            <person name="Anantharaman K."/>
            <person name="Thomas B.C."/>
            <person name="Malmstrom R."/>
            <person name="Stieglmeier M."/>
            <person name="Klingl A."/>
            <person name="Woyke T."/>
            <person name="Ryan C.M."/>
            <person name="Banfield J.F."/>
        </authorList>
    </citation>
    <scope>NUCLEOTIDE SEQUENCE [LARGE SCALE GENOMIC DNA]</scope>
    <source>
        <strain evidence="1">CG11_big_fil_rev_8_21_14_0_20_35_11</strain>
    </source>
</reference>
<dbReference type="CDD" id="cd02947">
    <property type="entry name" value="TRX_family"/>
    <property type="match status" value="1"/>
</dbReference>
<evidence type="ECO:0000313" key="2">
    <source>
        <dbReference type="Proteomes" id="UP000231139"/>
    </source>
</evidence>
<dbReference type="InterPro" id="IPR036249">
    <property type="entry name" value="Thioredoxin-like_sf"/>
</dbReference>
<organism evidence="1 2">
    <name type="scientific">Candidatus Nealsonbacteria bacterium CG11_big_fil_rev_8_21_14_0_20_35_11</name>
    <dbReference type="NCBI Taxonomy" id="1974713"/>
    <lineage>
        <taxon>Bacteria</taxon>
        <taxon>Candidatus Nealsoniibacteriota</taxon>
    </lineage>
</organism>
<gene>
    <name evidence="1" type="ORF">COV62_02315</name>
</gene>
<name>A0A2H0N1Z2_9BACT</name>
<dbReference type="Gene3D" id="3.40.30.10">
    <property type="entry name" value="Glutaredoxin"/>
    <property type="match status" value="1"/>
</dbReference>
<dbReference type="EMBL" id="PCWK01000052">
    <property type="protein sequence ID" value="PIR02116.1"/>
    <property type="molecule type" value="Genomic_DNA"/>
</dbReference>
<sequence>MRFNKWKLSTIVLGILLIIISASFLIRDYLLKGEENLSVEQATEIALNYINKYLTDDANQVSLNEVSKDTPKKFYKFVIEMGSKKFDSYVSEDGKLLFAGEALNLDKEPEWAKQPSNPEADTQPSEIVEGNFKKLTEAEICKENDKPIVYFFGSEGCPHCLWEHPIIKEVTNTFKDYISFHDNMDSQSDQDIFFKYSNGGVPTLILGCKYYRTGSGESQGEEKEKEVLTKLVCDLAQNQPENICKPH</sequence>
<protein>
    <recommendedName>
        <fullName evidence="3">Thioredoxin domain-containing protein</fullName>
    </recommendedName>
</protein>